<dbReference type="SUPFAM" id="SSF56235">
    <property type="entry name" value="N-terminal nucleophile aminohydrolases (Ntn hydrolases)"/>
    <property type="match status" value="1"/>
</dbReference>
<dbReference type="RefSeq" id="WP_098721916.1">
    <property type="nucleotide sequence ID" value="NZ_NUUQ01000027.1"/>
</dbReference>
<dbReference type="EMBL" id="NUUQ01000027">
    <property type="protein sequence ID" value="PHG58657.1"/>
    <property type="molecule type" value="Genomic_DNA"/>
</dbReference>
<dbReference type="Gene3D" id="3.60.20.10">
    <property type="entry name" value="Glutamine Phosphoribosylpyrophosphate, subunit 1, domain 1"/>
    <property type="match status" value="1"/>
</dbReference>
<protein>
    <submittedName>
        <fullName evidence="1">Uncharacterized protein</fullName>
    </submittedName>
</protein>
<gene>
    <name evidence="1" type="ORF">COI65_20090</name>
</gene>
<dbReference type="GO" id="GO:0051603">
    <property type="term" value="P:proteolysis involved in protein catabolic process"/>
    <property type="evidence" value="ECO:0007669"/>
    <property type="project" value="InterPro"/>
</dbReference>
<dbReference type="InterPro" id="IPR029055">
    <property type="entry name" value="Ntn_hydrolases_N"/>
</dbReference>
<evidence type="ECO:0000313" key="2">
    <source>
        <dbReference type="Proteomes" id="UP000222503"/>
    </source>
</evidence>
<organism evidence="1 2">
    <name type="scientific">Bacillus wiedmannii</name>
    <dbReference type="NCBI Taxonomy" id="1890302"/>
    <lineage>
        <taxon>Bacteria</taxon>
        <taxon>Bacillati</taxon>
        <taxon>Bacillota</taxon>
        <taxon>Bacilli</taxon>
        <taxon>Bacillales</taxon>
        <taxon>Bacillaceae</taxon>
        <taxon>Bacillus</taxon>
        <taxon>Bacillus cereus group</taxon>
    </lineage>
</organism>
<evidence type="ECO:0000313" key="1">
    <source>
        <dbReference type="EMBL" id="PHG58657.1"/>
    </source>
</evidence>
<accession>A0A2B6UF08</accession>
<dbReference type="AlphaFoldDB" id="A0A2B6UF08"/>
<sequence>MTVIVGLRAEKNIVIVADQRRSNLDEKGRFKSVNSDSVKKIHILNDSFIIASGGIAAISDAAVMEIKTKVTNNMTKQDLIKVCQEAYLKTRKNTFKSLYSFFANFSPLKKAKRKEIYSFFLLAGIDEEGTFLYQFNSDDNFKHNGLNLDSLVKGYGELEIIKFIENKNQKPDLITCVANAIRTTSVREPMLSPNVYVVMVDSQGTKESFFDKNGKPK</sequence>
<dbReference type="Pfam" id="PF00227">
    <property type="entry name" value="Proteasome"/>
    <property type="match status" value="1"/>
</dbReference>
<proteinExistence type="predicted"/>
<dbReference type="InterPro" id="IPR001353">
    <property type="entry name" value="Proteasome_sua/b"/>
</dbReference>
<dbReference type="GO" id="GO:0005839">
    <property type="term" value="C:proteasome core complex"/>
    <property type="evidence" value="ECO:0007669"/>
    <property type="project" value="InterPro"/>
</dbReference>
<dbReference type="Proteomes" id="UP000222503">
    <property type="component" value="Unassembled WGS sequence"/>
</dbReference>
<comment type="caution">
    <text evidence="1">The sequence shown here is derived from an EMBL/GenBank/DDBJ whole genome shotgun (WGS) entry which is preliminary data.</text>
</comment>
<name>A0A2B6UF08_9BACI</name>
<reference evidence="1 2" key="1">
    <citation type="submission" date="2017-09" db="EMBL/GenBank/DDBJ databases">
        <title>Large-scale bioinformatics analysis of Bacillus genomes uncovers conserved roles of natural products in bacterial physiology.</title>
        <authorList>
            <consortium name="Agbiome Team Llc"/>
            <person name="Bleich R.M."/>
            <person name="Grubbs K.J."/>
            <person name="Santa Maria K.C."/>
            <person name="Allen S.E."/>
            <person name="Farag S."/>
            <person name="Shank E.A."/>
            <person name="Bowers A."/>
        </authorList>
    </citation>
    <scope>NUCLEOTIDE SEQUENCE [LARGE SCALE GENOMIC DNA]</scope>
    <source>
        <strain evidence="1 2">AFS029838</strain>
    </source>
</reference>